<comment type="caution">
    <text evidence="6">The sequence shown here is derived from an EMBL/GenBank/DDBJ whole genome shotgun (WGS) entry which is preliminary data.</text>
</comment>
<sequence>MLINWQALKKHKQEAPLLVIDIFVLGLITLNLILLLIDTLLMYTGFGLLFSEWHPDFYQHYQQHWHKKITIYDSIFTIFLLVELGLRWLLAIYRKTYHRWFFYPFIHWYDVLACLPGLQFLRLLRLVSVFYRLHTLGIIVVGTRLIKTAQKYYGIVIEEISDRIVLNVLDGVQKELRSNNPVMSDLRANVLVPHKAIISRWLANRIGAFTTRAYQQHEQELAHYLTQTIEHTLRHNSEWRQMKRRLPLIGNMIESEVQQLLSSLVNDLTRNMLQDLSQTDNAALKDLADAAFDTFTLSDAEMDHAIESIMVEAIELIKSQVAIQQWKIDEQQEIENPIDAKLNTDKTQPLP</sequence>
<dbReference type="RefSeq" id="WP_146164467.1">
    <property type="nucleotide sequence ID" value="NZ_QAON01000013.1"/>
</dbReference>
<evidence type="ECO:0000256" key="4">
    <source>
        <dbReference type="ARBA" id="ARBA00023136"/>
    </source>
</evidence>
<feature type="transmembrane region" description="Helical" evidence="5">
    <location>
        <begin position="102"/>
        <end position="123"/>
    </location>
</feature>
<dbReference type="AlphaFoldDB" id="A0A2T5IWK8"/>
<name>A0A2T5IWK8_9GAMM</name>
<dbReference type="InterPro" id="IPR027359">
    <property type="entry name" value="Volt_channel_dom_sf"/>
</dbReference>
<dbReference type="Gene3D" id="1.20.120.350">
    <property type="entry name" value="Voltage-gated potassium channels. Chain C"/>
    <property type="match status" value="1"/>
</dbReference>
<evidence type="ECO:0000256" key="2">
    <source>
        <dbReference type="ARBA" id="ARBA00022692"/>
    </source>
</evidence>
<gene>
    <name evidence="6" type="ORF">C8N29_11358</name>
</gene>
<proteinExistence type="predicted"/>
<evidence type="ECO:0000256" key="1">
    <source>
        <dbReference type="ARBA" id="ARBA00004141"/>
    </source>
</evidence>
<evidence type="ECO:0000256" key="5">
    <source>
        <dbReference type="SAM" id="Phobius"/>
    </source>
</evidence>
<dbReference type="EMBL" id="QAON01000013">
    <property type="protein sequence ID" value="PTQ88291.1"/>
    <property type="molecule type" value="Genomic_DNA"/>
</dbReference>
<evidence type="ECO:0000313" key="7">
    <source>
        <dbReference type="Proteomes" id="UP000244223"/>
    </source>
</evidence>
<feature type="transmembrane region" description="Helical" evidence="5">
    <location>
        <begin position="69"/>
        <end position="90"/>
    </location>
</feature>
<evidence type="ECO:0000256" key="3">
    <source>
        <dbReference type="ARBA" id="ARBA00022989"/>
    </source>
</evidence>
<evidence type="ECO:0000313" key="6">
    <source>
        <dbReference type="EMBL" id="PTQ88291.1"/>
    </source>
</evidence>
<dbReference type="OrthoDB" id="974877at2"/>
<feature type="transmembrane region" description="Helical" evidence="5">
    <location>
        <begin position="20"/>
        <end position="49"/>
    </location>
</feature>
<accession>A0A2T5IWK8</accession>
<dbReference type="Proteomes" id="UP000244223">
    <property type="component" value="Unassembled WGS sequence"/>
</dbReference>
<comment type="subcellular location">
    <subcellularLocation>
        <location evidence="1">Membrane</location>
        <topology evidence="1">Multi-pass membrane protein</topology>
    </subcellularLocation>
</comment>
<dbReference type="SUPFAM" id="SSF81324">
    <property type="entry name" value="Voltage-gated potassium channels"/>
    <property type="match status" value="1"/>
</dbReference>
<evidence type="ECO:0008006" key="8">
    <source>
        <dbReference type="Google" id="ProtNLM"/>
    </source>
</evidence>
<keyword evidence="7" id="KW-1185">Reference proteome</keyword>
<protein>
    <recommendedName>
        <fullName evidence="8">Ion transporter</fullName>
    </recommendedName>
</protein>
<organism evidence="6 7">
    <name type="scientific">Agitococcus lubricus</name>
    <dbReference type="NCBI Taxonomy" id="1077255"/>
    <lineage>
        <taxon>Bacteria</taxon>
        <taxon>Pseudomonadati</taxon>
        <taxon>Pseudomonadota</taxon>
        <taxon>Gammaproteobacteria</taxon>
        <taxon>Moraxellales</taxon>
        <taxon>Moraxellaceae</taxon>
        <taxon>Agitococcus</taxon>
    </lineage>
</organism>
<keyword evidence="3 5" id="KW-1133">Transmembrane helix</keyword>
<keyword evidence="4 5" id="KW-0472">Membrane</keyword>
<reference evidence="6 7" key="1">
    <citation type="submission" date="2018-04" db="EMBL/GenBank/DDBJ databases">
        <title>Genomic Encyclopedia of Archaeal and Bacterial Type Strains, Phase II (KMG-II): from individual species to whole genera.</title>
        <authorList>
            <person name="Goeker M."/>
        </authorList>
    </citation>
    <scope>NUCLEOTIDE SEQUENCE [LARGE SCALE GENOMIC DNA]</scope>
    <source>
        <strain evidence="6 7">DSM 5822</strain>
    </source>
</reference>
<keyword evidence="2 5" id="KW-0812">Transmembrane</keyword>
<dbReference type="GO" id="GO:0016020">
    <property type="term" value="C:membrane"/>
    <property type="evidence" value="ECO:0007669"/>
    <property type="project" value="UniProtKB-SubCell"/>
</dbReference>